<organism evidence="2 3">
    <name type="scientific">Methylorubrum extorquens (strain CM4 / NCIMB 13688)</name>
    <name type="common">Methylobacterium extorquens</name>
    <dbReference type="NCBI Taxonomy" id="440085"/>
    <lineage>
        <taxon>Bacteria</taxon>
        <taxon>Pseudomonadati</taxon>
        <taxon>Pseudomonadota</taxon>
        <taxon>Alphaproteobacteria</taxon>
        <taxon>Hyphomicrobiales</taxon>
        <taxon>Methylobacteriaceae</taxon>
        <taxon>Methylorubrum</taxon>
    </lineage>
</organism>
<reference evidence="2 3" key="1">
    <citation type="submission" date="2008-12" db="EMBL/GenBank/DDBJ databases">
        <title>Complete sequence of plasmid2 of Methylobacterium chloromethanicum CM4.</title>
        <authorList>
            <consortium name="US DOE Joint Genome Institute"/>
            <person name="Lucas S."/>
            <person name="Copeland A."/>
            <person name="Lapidus A."/>
            <person name="Glavina del Rio T."/>
            <person name="Dalin E."/>
            <person name="Tice H."/>
            <person name="Bruce D."/>
            <person name="Goodwin L."/>
            <person name="Pitluck S."/>
            <person name="Chertkov O."/>
            <person name="Brettin T."/>
            <person name="Detter J.C."/>
            <person name="Han C."/>
            <person name="Larimer F."/>
            <person name="Land M."/>
            <person name="Hauser L."/>
            <person name="Kyrpides N."/>
            <person name="Mikhailova N."/>
            <person name="Marx C."/>
            <person name="Richardson P."/>
        </authorList>
    </citation>
    <scope>NUCLEOTIDE SEQUENCE [LARGE SCALE GENOMIC DNA]</scope>
    <source>
        <strain evidence="3">CM4 / NCIMB 13688</strain>
        <plasmid evidence="2 3">pCMU02</plasmid>
    </source>
</reference>
<protein>
    <submittedName>
        <fullName evidence="2">Uncharacterized protein</fullName>
    </submittedName>
</protein>
<sequence>MKRPHTTGHLGVPPPPSDPMEPATPVQPAVTEAVVDALLSLVAAAETQPAGPATKAYRAAIRRKGEEVAAAGGSEVLEAVLRQVCDAAPDRAERRERILTEAWAGLPGWRL</sequence>
<feature type="region of interest" description="Disordered" evidence="1">
    <location>
        <begin position="1"/>
        <end position="26"/>
    </location>
</feature>
<dbReference type="Proteomes" id="UP000002385">
    <property type="component" value="Plasmid pCMU02"/>
</dbReference>
<reference evidence="2 3" key="2">
    <citation type="journal article" date="2012" name="J. Bacteriol.">
        <title>Complete genome sequences of six strains of the genus Methylobacterium.</title>
        <authorList>
            <person name="Marx C.J."/>
            <person name="Bringel F."/>
            <person name="Chistoserdova L."/>
            <person name="Moulin L."/>
            <person name="Farhan Ul Haque M."/>
            <person name="Fleischman D.E."/>
            <person name="Gruffaz C."/>
            <person name="Jourand P."/>
            <person name="Knief C."/>
            <person name="Lee M.C."/>
            <person name="Muller E.E."/>
            <person name="Nadalig T."/>
            <person name="Peyraud R."/>
            <person name="Roselli S."/>
            <person name="Russ L."/>
            <person name="Goodwin L.A."/>
            <person name="Ivanova N."/>
            <person name="Kyrpides N."/>
            <person name="Lajus A."/>
            <person name="Land M.L."/>
            <person name="Medigue C."/>
            <person name="Mikhailova N."/>
            <person name="Nolan M."/>
            <person name="Woyke T."/>
            <person name="Stolyar S."/>
            <person name="Vorholt J.A."/>
            <person name="Vuilleumier S."/>
        </authorList>
    </citation>
    <scope>NUCLEOTIDE SEQUENCE [LARGE SCALE GENOMIC DNA]</scope>
    <source>
        <strain evidence="3">CM4 / NCIMB 13688</strain>
        <plasmid evidence="2 3">pCMU02</plasmid>
    </source>
</reference>
<dbReference type="AlphaFoldDB" id="B7L3S5"/>
<geneLocation type="plasmid" evidence="2 3">
    <name>pCMU02</name>
</geneLocation>
<dbReference type="HOGENOM" id="CLU_2155344_0_0_5"/>
<dbReference type="EMBL" id="CP001300">
    <property type="protein sequence ID" value="ACK86483.1"/>
    <property type="molecule type" value="Genomic_DNA"/>
</dbReference>
<evidence type="ECO:0000313" key="2">
    <source>
        <dbReference type="EMBL" id="ACK86483.1"/>
    </source>
</evidence>
<accession>B7L3S5</accession>
<gene>
    <name evidence="2" type="ordered locus">Mchl_5772</name>
</gene>
<evidence type="ECO:0000313" key="3">
    <source>
        <dbReference type="Proteomes" id="UP000002385"/>
    </source>
</evidence>
<dbReference type="KEGG" id="mch:Mchl_5772"/>
<name>B7L3S5_METC4</name>
<keyword evidence="2" id="KW-0614">Plasmid</keyword>
<evidence type="ECO:0000256" key="1">
    <source>
        <dbReference type="SAM" id="MobiDB-lite"/>
    </source>
</evidence>
<proteinExistence type="predicted"/>